<evidence type="ECO:0000256" key="6">
    <source>
        <dbReference type="ARBA" id="ARBA00022837"/>
    </source>
</evidence>
<dbReference type="InterPro" id="IPR018247">
    <property type="entry name" value="EF_Hand_1_Ca_BS"/>
</dbReference>
<organism evidence="8 9">
    <name type="scientific">Cichlidogyrus casuarinus</name>
    <dbReference type="NCBI Taxonomy" id="1844966"/>
    <lineage>
        <taxon>Eukaryota</taxon>
        <taxon>Metazoa</taxon>
        <taxon>Spiralia</taxon>
        <taxon>Lophotrochozoa</taxon>
        <taxon>Platyhelminthes</taxon>
        <taxon>Monogenea</taxon>
        <taxon>Monopisthocotylea</taxon>
        <taxon>Dactylogyridea</taxon>
        <taxon>Ancyrocephalidae</taxon>
        <taxon>Cichlidogyrus</taxon>
    </lineage>
</organism>
<gene>
    <name evidence="8" type="primary">CAPN9_8</name>
    <name evidence="8" type="ORF">Ciccas_001517</name>
</gene>
<sequence length="192" mass="22334">MKLKSLFDESVIPYSKLNSSRLLKILNNSLKQDSFFAGFSLDTVRSLVSMKDFNREDSLNFADFHEIWELLRFWKVSSSVLDHDLLQKTFNQHDELKQGKLDAITLRRALLTTGIQIEDAVHNVIMARFSNDQGLVEFNDFVHLVARLNFSFAQLNAYTRLMRHSAINRGQVTIRLPRINLFTQFISNIMYS</sequence>
<dbReference type="PANTHER" id="PTHR46735:SF3">
    <property type="entry name" value="CALPAIN SMALL SUBUNIT 1-RELATED"/>
    <property type="match status" value="1"/>
</dbReference>
<evidence type="ECO:0000256" key="1">
    <source>
        <dbReference type="ARBA" id="ARBA00004308"/>
    </source>
</evidence>
<dbReference type="SUPFAM" id="SSF47473">
    <property type="entry name" value="EF-hand"/>
    <property type="match status" value="1"/>
</dbReference>
<comment type="caution">
    <text evidence="8">The sequence shown here is derived from an EMBL/GenBank/DDBJ whole genome shotgun (WGS) entry which is preliminary data.</text>
</comment>
<evidence type="ECO:0000256" key="2">
    <source>
        <dbReference type="ARBA" id="ARBA00004496"/>
    </source>
</evidence>
<proteinExistence type="predicted"/>
<keyword evidence="7" id="KW-0472">Membrane</keyword>
<accession>A0ABD2QKC7</accession>
<protein>
    <submittedName>
        <fullName evidence="8">Calpain 2, (M II) large subunit</fullName>
    </submittedName>
</protein>
<dbReference type="Proteomes" id="UP001626550">
    <property type="component" value="Unassembled WGS sequence"/>
</dbReference>
<evidence type="ECO:0000313" key="9">
    <source>
        <dbReference type="Proteomes" id="UP001626550"/>
    </source>
</evidence>
<evidence type="ECO:0000256" key="4">
    <source>
        <dbReference type="ARBA" id="ARBA00022723"/>
    </source>
</evidence>
<dbReference type="Gene3D" id="1.10.238.10">
    <property type="entry name" value="EF-hand"/>
    <property type="match status" value="1"/>
</dbReference>
<keyword evidence="3" id="KW-0963">Cytoplasm</keyword>
<evidence type="ECO:0000256" key="3">
    <source>
        <dbReference type="ARBA" id="ARBA00022490"/>
    </source>
</evidence>
<keyword evidence="6" id="KW-0106">Calcium</keyword>
<dbReference type="InterPro" id="IPR011992">
    <property type="entry name" value="EF-hand-dom_pair"/>
</dbReference>
<dbReference type="PROSITE" id="PS00018">
    <property type="entry name" value="EF_HAND_1"/>
    <property type="match status" value="1"/>
</dbReference>
<comment type="subcellular location">
    <subcellularLocation>
        <location evidence="2">Cytoplasm</location>
    </subcellularLocation>
    <subcellularLocation>
        <location evidence="1">Endomembrane system</location>
    </subcellularLocation>
</comment>
<dbReference type="AlphaFoldDB" id="A0ABD2QKC7"/>
<dbReference type="EMBL" id="JBJKFK010000100">
    <property type="protein sequence ID" value="KAL3319812.1"/>
    <property type="molecule type" value="Genomic_DNA"/>
</dbReference>
<dbReference type="PANTHER" id="PTHR46735">
    <property type="entry name" value="CALPAIN, SMALL SUBUNIT 1 A-RELATED"/>
    <property type="match status" value="1"/>
</dbReference>
<name>A0ABD2QKC7_9PLAT</name>
<keyword evidence="4" id="KW-0479">Metal-binding</keyword>
<dbReference type="GO" id="GO:0046872">
    <property type="term" value="F:metal ion binding"/>
    <property type="evidence" value="ECO:0007669"/>
    <property type="project" value="UniProtKB-KW"/>
</dbReference>
<keyword evidence="5" id="KW-0677">Repeat</keyword>
<dbReference type="GO" id="GO:0005737">
    <property type="term" value="C:cytoplasm"/>
    <property type="evidence" value="ECO:0007669"/>
    <property type="project" value="UniProtKB-SubCell"/>
</dbReference>
<reference evidence="8 9" key="1">
    <citation type="submission" date="2024-11" db="EMBL/GenBank/DDBJ databases">
        <title>Adaptive evolution of stress response genes in parasites aligns with host niche diversity.</title>
        <authorList>
            <person name="Hahn C."/>
            <person name="Resl P."/>
        </authorList>
    </citation>
    <scope>NUCLEOTIDE SEQUENCE [LARGE SCALE GENOMIC DNA]</scope>
    <source>
        <strain evidence="8">EGGRZ-B1_66</strain>
        <tissue evidence="8">Body</tissue>
    </source>
</reference>
<evidence type="ECO:0000256" key="5">
    <source>
        <dbReference type="ARBA" id="ARBA00022737"/>
    </source>
</evidence>
<keyword evidence="9" id="KW-1185">Reference proteome</keyword>
<evidence type="ECO:0000313" key="8">
    <source>
        <dbReference type="EMBL" id="KAL3319812.1"/>
    </source>
</evidence>
<evidence type="ECO:0000256" key="7">
    <source>
        <dbReference type="ARBA" id="ARBA00023136"/>
    </source>
</evidence>
<dbReference type="GO" id="GO:0012505">
    <property type="term" value="C:endomembrane system"/>
    <property type="evidence" value="ECO:0007669"/>
    <property type="project" value="UniProtKB-SubCell"/>
</dbReference>